<feature type="region of interest" description="Disordered" evidence="2">
    <location>
        <begin position="127"/>
        <end position="159"/>
    </location>
</feature>
<feature type="chain" id="PRO_5010383542" evidence="3">
    <location>
        <begin position="21"/>
        <end position="342"/>
    </location>
</feature>
<evidence type="ECO:0000256" key="2">
    <source>
        <dbReference type="SAM" id="MobiDB-lite"/>
    </source>
</evidence>
<name>A0A1S3H582_LINAN</name>
<dbReference type="PANTHER" id="PTHR24637:SF417">
    <property type="entry name" value="COL_CUTICLE_N DOMAIN-CONTAINING PROTEIN"/>
    <property type="match status" value="1"/>
</dbReference>
<sequence>MLHIMYFHVFTALIVATVSASTLQHHADVNHDVLMKLVERVDRQELEMKKLVGKLNRQEQKMKKLEAEVAVVRLENKQLKSDIQTIGLKLNGQTISTITVAEQNGTKFHYGNHSITKRQVQQGNLVTSGCLQGPQGPPGKDGRDGKDGKDGKDGIQNPGLTVDSLKQIIALLGYQSSSQVVNSSRSSVQGPQGLPGRDGRDGIQGPPGPKGDPGSLTLDTLKQMLGQIGAQIGVPPTGLPANTSHGGTVYTRWGRTTCSTYSQLLYKVVTSGCLQGPQRPQGPPWKDGRDGKDGKDEKDEPRFNSRESQTNHCTAWISVSFTSYQLLKVQCSGTTGITWERW</sequence>
<protein>
    <submittedName>
        <fullName evidence="5">Collectin-12 isoform X10</fullName>
    </submittedName>
</protein>
<feature type="compositionally biased region" description="Low complexity" evidence="2">
    <location>
        <begin position="180"/>
        <end position="189"/>
    </location>
</feature>
<dbReference type="RefSeq" id="XP_013380294.1">
    <property type="nucleotide sequence ID" value="XM_013524840.1"/>
</dbReference>
<reference evidence="5" key="1">
    <citation type="submission" date="2025-08" db="UniProtKB">
        <authorList>
            <consortium name="RefSeq"/>
        </authorList>
    </citation>
    <scope>IDENTIFICATION</scope>
    <source>
        <tissue evidence="5">Gonads</tissue>
    </source>
</reference>
<proteinExistence type="predicted"/>
<evidence type="ECO:0000313" key="4">
    <source>
        <dbReference type="Proteomes" id="UP000085678"/>
    </source>
</evidence>
<dbReference type="OrthoDB" id="6086925at2759"/>
<gene>
    <name evidence="5" type="primary">LOC106151521</name>
</gene>
<evidence type="ECO:0000256" key="1">
    <source>
        <dbReference type="SAM" id="Coils"/>
    </source>
</evidence>
<accession>A0A1S3H582</accession>
<keyword evidence="1" id="KW-0175">Coiled coil</keyword>
<feature type="compositionally biased region" description="Basic and acidic residues" evidence="2">
    <location>
        <begin position="286"/>
        <end position="305"/>
    </location>
</feature>
<dbReference type="PANTHER" id="PTHR24637">
    <property type="entry name" value="COLLAGEN"/>
    <property type="match status" value="1"/>
</dbReference>
<organism evidence="4 5">
    <name type="scientific">Lingula anatina</name>
    <name type="common">Brachiopod</name>
    <name type="synonym">Lingula unguis</name>
    <dbReference type="NCBI Taxonomy" id="7574"/>
    <lineage>
        <taxon>Eukaryota</taxon>
        <taxon>Metazoa</taxon>
        <taxon>Spiralia</taxon>
        <taxon>Lophotrochozoa</taxon>
        <taxon>Brachiopoda</taxon>
        <taxon>Linguliformea</taxon>
        <taxon>Lingulata</taxon>
        <taxon>Lingulida</taxon>
        <taxon>Linguloidea</taxon>
        <taxon>Lingulidae</taxon>
        <taxon>Lingula</taxon>
    </lineage>
</organism>
<feature type="signal peptide" evidence="3">
    <location>
        <begin position="1"/>
        <end position="20"/>
    </location>
</feature>
<keyword evidence="3" id="KW-0732">Signal</keyword>
<dbReference type="Proteomes" id="UP000085678">
    <property type="component" value="Unplaced"/>
</dbReference>
<feature type="region of interest" description="Disordered" evidence="2">
    <location>
        <begin position="275"/>
        <end position="307"/>
    </location>
</feature>
<evidence type="ECO:0000256" key="3">
    <source>
        <dbReference type="SAM" id="SignalP"/>
    </source>
</evidence>
<feature type="compositionally biased region" description="Basic and acidic residues" evidence="2">
    <location>
        <begin position="140"/>
        <end position="153"/>
    </location>
</feature>
<feature type="region of interest" description="Disordered" evidence="2">
    <location>
        <begin position="180"/>
        <end position="217"/>
    </location>
</feature>
<dbReference type="AlphaFoldDB" id="A0A1S3H582"/>
<dbReference type="GeneID" id="106151521"/>
<evidence type="ECO:0000313" key="5">
    <source>
        <dbReference type="RefSeq" id="XP_013380294.1"/>
    </source>
</evidence>
<dbReference type="Gene3D" id="1.20.5.320">
    <property type="entry name" value="6-Phosphogluconate Dehydrogenase, domain 3"/>
    <property type="match status" value="1"/>
</dbReference>
<keyword evidence="4" id="KW-1185">Reference proteome</keyword>
<feature type="coiled-coil region" evidence="1">
    <location>
        <begin position="34"/>
        <end position="82"/>
    </location>
</feature>